<keyword evidence="3" id="KW-1185">Reference proteome</keyword>
<name>A0A1E7FEH5_9STRA</name>
<dbReference type="InParanoid" id="A0A1E7FEH5"/>
<dbReference type="Proteomes" id="UP000095751">
    <property type="component" value="Unassembled WGS sequence"/>
</dbReference>
<reference evidence="2 3" key="1">
    <citation type="submission" date="2016-09" db="EMBL/GenBank/DDBJ databases">
        <title>Extensive genetic diversity and differential bi-allelic expression allows diatom success in the polar Southern Ocean.</title>
        <authorList>
            <consortium name="DOE Joint Genome Institute"/>
            <person name="Mock T."/>
            <person name="Otillar R.P."/>
            <person name="Strauss J."/>
            <person name="Dupont C."/>
            <person name="Frickenhaus S."/>
            <person name="Maumus F."/>
            <person name="Mcmullan M."/>
            <person name="Sanges R."/>
            <person name="Schmutz J."/>
            <person name="Toseland A."/>
            <person name="Valas R."/>
            <person name="Veluchamy A."/>
            <person name="Ward B.J."/>
            <person name="Allen A."/>
            <person name="Barry K."/>
            <person name="Falciatore A."/>
            <person name="Ferrante M."/>
            <person name="Fortunato A.E."/>
            <person name="Gloeckner G."/>
            <person name="Gruber A."/>
            <person name="Hipkin R."/>
            <person name="Janech M."/>
            <person name="Kroth P."/>
            <person name="Leese F."/>
            <person name="Lindquist E."/>
            <person name="Lyon B.R."/>
            <person name="Martin J."/>
            <person name="Mayer C."/>
            <person name="Parker M."/>
            <person name="Quesneville H."/>
            <person name="Raymond J."/>
            <person name="Uhlig C."/>
            <person name="Valentin K.U."/>
            <person name="Worden A.Z."/>
            <person name="Armbrust E.V."/>
            <person name="Bowler C."/>
            <person name="Green B."/>
            <person name="Moulton V."/>
            <person name="Van Oosterhout C."/>
            <person name="Grigoriev I."/>
        </authorList>
    </citation>
    <scope>NUCLEOTIDE SEQUENCE [LARGE SCALE GENOMIC DNA]</scope>
    <source>
        <strain evidence="2 3">CCMP1102</strain>
    </source>
</reference>
<dbReference type="KEGG" id="fcy:FRACYDRAFT_268914"/>
<feature type="compositionally biased region" description="Basic residues" evidence="1">
    <location>
        <begin position="117"/>
        <end position="131"/>
    </location>
</feature>
<dbReference type="AlphaFoldDB" id="A0A1E7FEH5"/>
<gene>
    <name evidence="2" type="ORF">FRACYDRAFT_268914</name>
</gene>
<dbReference type="EMBL" id="KV784358">
    <property type="protein sequence ID" value="OEU16193.1"/>
    <property type="molecule type" value="Genomic_DNA"/>
</dbReference>
<proteinExistence type="predicted"/>
<feature type="region of interest" description="Disordered" evidence="1">
    <location>
        <begin position="174"/>
        <end position="223"/>
    </location>
</feature>
<evidence type="ECO:0000256" key="1">
    <source>
        <dbReference type="SAM" id="MobiDB-lite"/>
    </source>
</evidence>
<dbReference type="OrthoDB" id="46879at2759"/>
<evidence type="ECO:0000313" key="3">
    <source>
        <dbReference type="Proteomes" id="UP000095751"/>
    </source>
</evidence>
<feature type="compositionally biased region" description="Polar residues" evidence="1">
    <location>
        <begin position="176"/>
        <end position="198"/>
    </location>
</feature>
<accession>A0A1E7FEH5</accession>
<evidence type="ECO:0000313" key="2">
    <source>
        <dbReference type="EMBL" id="OEU16193.1"/>
    </source>
</evidence>
<sequence length="223" mass="25828">MCEISASQLVTTSNVAEALTMSTRQKGTTGNDLPRLRKAAMDVILRRGRRGVSEIGRSTFFKKALEEERSIIVPTLFQGAMEAIEHWTKKGGKRDISEISCRSFRDLDKEDTYKREKERKRGRKERTKKDHSKMINAHLSKYEDHTLSDFSDEELFNEDRFLNNWVPKGSLKRMSQHNMDSITRRSSSRASLNLTNIPRASSQRRSSRNSSQKLDIFLRSRDK</sequence>
<protein>
    <submittedName>
        <fullName evidence="2">Uncharacterized protein</fullName>
    </submittedName>
</protein>
<feature type="compositionally biased region" description="Low complexity" evidence="1">
    <location>
        <begin position="199"/>
        <end position="211"/>
    </location>
</feature>
<feature type="region of interest" description="Disordered" evidence="1">
    <location>
        <begin position="112"/>
        <end position="137"/>
    </location>
</feature>
<organism evidence="2 3">
    <name type="scientific">Fragilariopsis cylindrus CCMP1102</name>
    <dbReference type="NCBI Taxonomy" id="635003"/>
    <lineage>
        <taxon>Eukaryota</taxon>
        <taxon>Sar</taxon>
        <taxon>Stramenopiles</taxon>
        <taxon>Ochrophyta</taxon>
        <taxon>Bacillariophyta</taxon>
        <taxon>Bacillariophyceae</taxon>
        <taxon>Bacillariophycidae</taxon>
        <taxon>Bacillariales</taxon>
        <taxon>Bacillariaceae</taxon>
        <taxon>Fragilariopsis</taxon>
    </lineage>
</organism>